<dbReference type="AlphaFoldDB" id="A0A7H1Q9K5"/>
<reference evidence="2 3" key="1">
    <citation type="submission" date="2020-04" db="EMBL/GenBank/DDBJ databases">
        <title>Characterization and engineering of Streptomyces griseofuscus DSM40191 as a potential heterologous host for expression of BGCs.</title>
        <authorList>
            <person name="Gren T."/>
            <person name="Whitford C.M."/>
            <person name="Mohite O.S."/>
            <person name="Joergensen T.S."/>
            <person name="Nielsen J.B."/>
            <person name="Lee S.Y."/>
            <person name="Weber T."/>
        </authorList>
    </citation>
    <scope>NUCLEOTIDE SEQUENCE [LARGE SCALE GENOMIC DNA]</scope>
    <source>
        <strain evidence="2 3">DSM 40191</strain>
    </source>
</reference>
<sequence>MSAHTFEPVRSDTCTPSRAARELNFLRGEFDLAVQLGHVRTVPDEGGGGGRLVERAEIDRLRAQDGFPDTLRDRVRVVGTTDGAELMDISAGRFTRLARLGLLIPAKVYVNRYGAVVWLYLTGELKHFAAVAENTHLLKGRTPETLRAQLAEGVDLRARNWRMRQLGCLLRQAEDPWARAGALAALLPPVEVADVVEDPYERAWVNRLRPALPGQTLAGTSFAHVAERITTAQDADEIEWLRSDLAHSVEEARALSPAPRPTARRTGPTPRPTARPIPPLARTVTARVEPMPTLVPVNPAEPTDESMAGKAEPTRRAAESLMRVVEPRRIPGGRAPERCHVPRVRPAPSPVPRLPATGPTPPRSTRRLRAWLRREALRPTEV</sequence>
<feature type="region of interest" description="Disordered" evidence="1">
    <location>
        <begin position="251"/>
        <end position="278"/>
    </location>
</feature>
<feature type="region of interest" description="Disordered" evidence="1">
    <location>
        <begin position="330"/>
        <end position="367"/>
    </location>
</feature>
<dbReference type="InterPro" id="IPR045652">
    <property type="entry name" value="DUF6397"/>
</dbReference>
<dbReference type="Proteomes" id="UP000516422">
    <property type="component" value="Chromosome"/>
</dbReference>
<protein>
    <submittedName>
        <fullName evidence="2">Uncharacterized protein</fullName>
    </submittedName>
</protein>
<evidence type="ECO:0000313" key="2">
    <source>
        <dbReference type="EMBL" id="QNT96985.1"/>
    </source>
</evidence>
<feature type="region of interest" description="Disordered" evidence="1">
    <location>
        <begin position="293"/>
        <end position="318"/>
    </location>
</feature>
<name>A0A7H1Q9K5_9ACTN</name>
<dbReference type="RefSeq" id="WP_421673942.1">
    <property type="nucleotide sequence ID" value="NZ_CP051006.1"/>
</dbReference>
<gene>
    <name evidence="2" type="ORF">HEP81_06751</name>
</gene>
<accession>A0A7H1Q9K5</accession>
<dbReference type="EMBL" id="CP051006">
    <property type="protein sequence ID" value="QNT96985.1"/>
    <property type="molecule type" value="Genomic_DNA"/>
</dbReference>
<evidence type="ECO:0000313" key="3">
    <source>
        <dbReference type="Proteomes" id="UP000516422"/>
    </source>
</evidence>
<feature type="compositionally biased region" description="Pro residues" evidence="1">
    <location>
        <begin position="269"/>
        <end position="278"/>
    </location>
</feature>
<feature type="compositionally biased region" description="Pro residues" evidence="1">
    <location>
        <begin position="345"/>
        <end position="362"/>
    </location>
</feature>
<dbReference type="KEGG" id="sgf:HEP81_06751"/>
<dbReference type="GeneID" id="91467816"/>
<proteinExistence type="predicted"/>
<dbReference type="Pfam" id="PF19934">
    <property type="entry name" value="DUF6397"/>
    <property type="match status" value="1"/>
</dbReference>
<feature type="compositionally biased region" description="Basic and acidic residues" evidence="1">
    <location>
        <begin position="330"/>
        <end position="340"/>
    </location>
</feature>
<evidence type="ECO:0000256" key="1">
    <source>
        <dbReference type="SAM" id="MobiDB-lite"/>
    </source>
</evidence>
<organism evidence="2 3">
    <name type="scientific">Streptomyces griseofuscus</name>
    <dbReference type="NCBI Taxonomy" id="146922"/>
    <lineage>
        <taxon>Bacteria</taxon>
        <taxon>Bacillati</taxon>
        <taxon>Actinomycetota</taxon>
        <taxon>Actinomycetes</taxon>
        <taxon>Kitasatosporales</taxon>
        <taxon>Streptomycetaceae</taxon>
        <taxon>Streptomyces</taxon>
    </lineage>
</organism>